<dbReference type="InterPro" id="IPR025013">
    <property type="entry name" value="DUF3907"/>
</dbReference>
<dbReference type="RefSeq" id="WP_101330636.1">
    <property type="nucleotide sequence ID" value="NZ_PJNH01000001.1"/>
</dbReference>
<dbReference type="EMBL" id="PJNH01000001">
    <property type="protein sequence ID" value="PKR78892.1"/>
    <property type="molecule type" value="Genomic_DNA"/>
</dbReference>
<name>A0A2I0QX22_9BACI</name>
<dbReference type="OrthoDB" id="2691359at2"/>
<reference evidence="1 2" key="1">
    <citation type="submission" date="2017-06" db="EMBL/GenBank/DDBJ databases">
        <title>the draft geome sequence of Illustriluteabacillus marina B3227.</title>
        <authorList>
            <person name="He R.-H."/>
            <person name="Du Z.-J."/>
        </authorList>
    </citation>
    <scope>NUCLEOTIDE SEQUENCE [LARGE SCALE GENOMIC DNA]</scope>
    <source>
        <strain evidence="1 2">B3227</strain>
    </source>
</reference>
<evidence type="ECO:0000313" key="1">
    <source>
        <dbReference type="EMBL" id="PKR78892.1"/>
    </source>
</evidence>
<gene>
    <name evidence="1" type="ORF">CEY16_03810</name>
</gene>
<dbReference type="Proteomes" id="UP000243524">
    <property type="component" value="Unassembled WGS sequence"/>
</dbReference>
<dbReference type="AlphaFoldDB" id="A0A2I0QX22"/>
<dbReference type="Pfam" id="PF13047">
    <property type="entry name" value="DUF3907"/>
    <property type="match status" value="1"/>
</dbReference>
<accession>A0A2I0QX22</accession>
<comment type="caution">
    <text evidence="1">The sequence shown here is derived from an EMBL/GenBank/DDBJ whole genome shotgun (WGS) entry which is preliminary data.</text>
</comment>
<evidence type="ECO:0000313" key="2">
    <source>
        <dbReference type="Proteomes" id="UP000243524"/>
    </source>
</evidence>
<organism evidence="1 2">
    <name type="scientific">Halalkalibacillus sediminis</name>
    <dbReference type="NCBI Taxonomy" id="2018042"/>
    <lineage>
        <taxon>Bacteria</taxon>
        <taxon>Bacillati</taxon>
        <taxon>Bacillota</taxon>
        <taxon>Bacilli</taxon>
        <taxon>Bacillales</taxon>
        <taxon>Bacillaceae</taxon>
        <taxon>Halalkalibacillus</taxon>
    </lineage>
</organism>
<sequence>MSAELIAQIESIDEQIAAIESDLTDFLNHQCVDTILEDEELIDEEYIQSVLKQLRFLEVYCSEGCKALRKLKKHDHLNQEIIDKVFKGIYFKCVTEFFTPKDDLWYEDSRASYADKCSIDLQHKSGVEIEALICKIEPRFQTVREEIDYLEIK</sequence>
<keyword evidence="2" id="KW-1185">Reference proteome</keyword>
<proteinExistence type="predicted"/>
<evidence type="ECO:0008006" key="3">
    <source>
        <dbReference type="Google" id="ProtNLM"/>
    </source>
</evidence>
<protein>
    <recommendedName>
        <fullName evidence="3">DUF3907 domain-containing protein</fullName>
    </recommendedName>
</protein>